<dbReference type="InterPro" id="IPR016181">
    <property type="entry name" value="Acyl_CoA_acyltransferase"/>
</dbReference>
<dbReference type="InterPro" id="IPR051531">
    <property type="entry name" value="N-acetyltransferase"/>
</dbReference>
<name>A0A931CIR4_9MICC</name>
<dbReference type="PROSITE" id="PS51186">
    <property type="entry name" value="GNAT"/>
    <property type="match status" value="1"/>
</dbReference>
<sequence length="197" mass="22067">MAEYPLPPTTERLKLRRFTGADLDPFFAYQSLPETARYLLNEPRTYTECMARIAMYVDSSFDKPGDWASFAIERADTPGFLGEIALKWDLSAEGASKTGEIGWTLIPDARGKGFATEAAAAVLELAFGKLNFHRVQARLDERNTASAAVCERLGMRREALLAENYFLKGEWTSELIYALLIKDWRQSGAATRRAFPA</sequence>
<dbReference type="SUPFAM" id="SSF55729">
    <property type="entry name" value="Acyl-CoA N-acyltransferases (Nat)"/>
    <property type="match status" value="1"/>
</dbReference>
<proteinExistence type="predicted"/>
<dbReference type="Proteomes" id="UP000655366">
    <property type="component" value="Unassembled WGS sequence"/>
</dbReference>
<dbReference type="RefSeq" id="WP_196396024.1">
    <property type="nucleotide sequence ID" value="NZ_JADNYM010000007.1"/>
</dbReference>
<evidence type="ECO:0000259" key="1">
    <source>
        <dbReference type="PROSITE" id="PS51186"/>
    </source>
</evidence>
<dbReference type="InterPro" id="IPR000182">
    <property type="entry name" value="GNAT_dom"/>
</dbReference>
<feature type="domain" description="N-acetyltransferase" evidence="1">
    <location>
        <begin position="13"/>
        <end position="182"/>
    </location>
</feature>
<comment type="caution">
    <text evidence="2">The sequence shown here is derived from an EMBL/GenBank/DDBJ whole genome shotgun (WGS) entry which is preliminary data.</text>
</comment>
<evidence type="ECO:0000313" key="3">
    <source>
        <dbReference type="Proteomes" id="UP000655366"/>
    </source>
</evidence>
<dbReference type="PANTHER" id="PTHR43792">
    <property type="entry name" value="GNAT FAMILY, PUTATIVE (AFU_ORTHOLOGUE AFUA_3G00765)-RELATED-RELATED"/>
    <property type="match status" value="1"/>
</dbReference>
<dbReference type="Pfam" id="PF13302">
    <property type="entry name" value="Acetyltransf_3"/>
    <property type="match status" value="1"/>
</dbReference>
<dbReference type="AlphaFoldDB" id="A0A931CIR4"/>
<keyword evidence="3" id="KW-1185">Reference proteome</keyword>
<gene>
    <name evidence="2" type="ORF">IV500_06600</name>
</gene>
<reference evidence="2 3" key="1">
    <citation type="submission" date="2020-11" db="EMBL/GenBank/DDBJ databases">
        <title>Arthrobacter antarcticus sp. nov., isolated from Antarctic Soil.</title>
        <authorList>
            <person name="Li J."/>
        </authorList>
    </citation>
    <scope>NUCLEOTIDE SEQUENCE [LARGE SCALE GENOMIC DNA]</scope>
    <source>
        <strain evidence="2 3">Z1-20</strain>
    </source>
</reference>
<dbReference type="EMBL" id="JADNYM010000007">
    <property type="protein sequence ID" value="MBG0739068.1"/>
    <property type="molecule type" value="Genomic_DNA"/>
</dbReference>
<dbReference type="GO" id="GO:0016747">
    <property type="term" value="F:acyltransferase activity, transferring groups other than amino-acyl groups"/>
    <property type="evidence" value="ECO:0007669"/>
    <property type="project" value="InterPro"/>
</dbReference>
<protein>
    <submittedName>
        <fullName evidence="2">GNAT family N-acetyltransferase</fullName>
    </submittedName>
</protein>
<dbReference type="PANTHER" id="PTHR43792:SF1">
    <property type="entry name" value="N-ACETYLTRANSFERASE DOMAIN-CONTAINING PROTEIN"/>
    <property type="match status" value="1"/>
</dbReference>
<organism evidence="2 3">
    <name type="scientific">Arthrobacter terrae</name>
    <dbReference type="NCBI Taxonomy" id="2935737"/>
    <lineage>
        <taxon>Bacteria</taxon>
        <taxon>Bacillati</taxon>
        <taxon>Actinomycetota</taxon>
        <taxon>Actinomycetes</taxon>
        <taxon>Micrococcales</taxon>
        <taxon>Micrococcaceae</taxon>
        <taxon>Arthrobacter</taxon>
    </lineage>
</organism>
<evidence type="ECO:0000313" key="2">
    <source>
        <dbReference type="EMBL" id="MBG0739068.1"/>
    </source>
</evidence>
<accession>A0A931CIR4</accession>
<dbReference type="Gene3D" id="3.40.630.30">
    <property type="match status" value="1"/>
</dbReference>